<dbReference type="InterPro" id="IPR001209">
    <property type="entry name" value="Ribosomal_uS14"/>
</dbReference>
<keyword evidence="12" id="KW-1185">Reference proteome</keyword>
<feature type="non-terminal residue" evidence="11">
    <location>
        <position position="1"/>
    </location>
</feature>
<proteinExistence type="inferred from homology"/>
<dbReference type="InterPro" id="IPR039744">
    <property type="entry name" value="RIbosomal_uS14_euk_arc"/>
</dbReference>
<evidence type="ECO:0000256" key="7">
    <source>
        <dbReference type="ARBA" id="ARBA00022980"/>
    </source>
</evidence>
<dbReference type="GO" id="GO:0005791">
    <property type="term" value="C:rough endoplasmic reticulum"/>
    <property type="evidence" value="ECO:0007669"/>
    <property type="project" value="UniProtKB-SubCell"/>
</dbReference>
<evidence type="ECO:0000256" key="5">
    <source>
        <dbReference type="ARBA" id="ARBA00011542"/>
    </source>
</evidence>
<evidence type="ECO:0000256" key="6">
    <source>
        <dbReference type="ARBA" id="ARBA00022833"/>
    </source>
</evidence>
<sequence length="88" mass="10074">HRIQEAQQIVESIRTPQMTSRGRATVGEIRSTMGAKEIIRSHPRLFGSGSRSCRVCSNGHGLIRKHDLEMCRRCFREHAKDVGFKKVR</sequence>
<comment type="cofactor">
    <cofactor evidence="1">
        <name>Zn(2+)</name>
        <dbReference type="ChEBI" id="CHEBI:29105"/>
    </cofactor>
</comment>
<dbReference type="Proteomes" id="UP001328107">
    <property type="component" value="Unassembled WGS sequence"/>
</dbReference>
<evidence type="ECO:0000256" key="8">
    <source>
        <dbReference type="ARBA" id="ARBA00023274"/>
    </source>
</evidence>
<evidence type="ECO:0000256" key="3">
    <source>
        <dbReference type="ARBA" id="ARBA00004514"/>
    </source>
</evidence>
<keyword evidence="6" id="KW-0862">Zinc</keyword>
<dbReference type="GO" id="GO:0002181">
    <property type="term" value="P:cytoplasmic translation"/>
    <property type="evidence" value="ECO:0007669"/>
    <property type="project" value="TreeGrafter"/>
</dbReference>
<reference evidence="12" key="1">
    <citation type="submission" date="2022-10" db="EMBL/GenBank/DDBJ databases">
        <title>Genome assembly of Pristionchus species.</title>
        <authorList>
            <person name="Yoshida K."/>
            <person name="Sommer R.J."/>
        </authorList>
    </citation>
    <scope>NUCLEOTIDE SEQUENCE [LARGE SCALE GENOMIC DNA]</scope>
    <source>
        <strain evidence="12">RS5460</strain>
    </source>
</reference>
<dbReference type="GO" id="GO:0008270">
    <property type="term" value="F:zinc ion binding"/>
    <property type="evidence" value="ECO:0007669"/>
    <property type="project" value="InterPro"/>
</dbReference>
<evidence type="ECO:0000313" key="11">
    <source>
        <dbReference type="EMBL" id="GMR55687.1"/>
    </source>
</evidence>
<accession>A0AAN5D4R4</accession>
<protein>
    <recommendedName>
        <fullName evidence="9">Small ribosomal subunit protein uS14</fullName>
    </recommendedName>
    <alternativeName>
        <fullName evidence="10">40S ribosomal protein S29</fullName>
    </alternativeName>
</protein>
<evidence type="ECO:0000256" key="10">
    <source>
        <dbReference type="ARBA" id="ARBA00035455"/>
    </source>
</evidence>
<dbReference type="GO" id="GO:0003735">
    <property type="term" value="F:structural constituent of ribosome"/>
    <property type="evidence" value="ECO:0007669"/>
    <property type="project" value="InterPro"/>
</dbReference>
<dbReference type="PANTHER" id="PTHR12010">
    <property type="entry name" value="40S RIBOSOMAL PROTEIN S29"/>
    <property type="match status" value="1"/>
</dbReference>
<comment type="subcellular location">
    <subcellularLocation>
        <location evidence="3">Cytoplasm</location>
        <location evidence="3">Cytosol</location>
    </subcellularLocation>
    <subcellularLocation>
        <location evidence="2">Rough endoplasmic reticulum</location>
    </subcellularLocation>
</comment>
<dbReference type="Gene3D" id="4.10.830.10">
    <property type="entry name" value="30s Ribosomal Protein S14, Chain N"/>
    <property type="match status" value="1"/>
</dbReference>
<organism evidence="11 12">
    <name type="scientific">Pristionchus mayeri</name>
    <dbReference type="NCBI Taxonomy" id="1317129"/>
    <lineage>
        <taxon>Eukaryota</taxon>
        <taxon>Metazoa</taxon>
        <taxon>Ecdysozoa</taxon>
        <taxon>Nematoda</taxon>
        <taxon>Chromadorea</taxon>
        <taxon>Rhabditida</taxon>
        <taxon>Rhabditina</taxon>
        <taxon>Diplogasteromorpha</taxon>
        <taxon>Diplogasteroidea</taxon>
        <taxon>Neodiplogasteridae</taxon>
        <taxon>Pristionchus</taxon>
    </lineage>
</organism>
<dbReference type="GO" id="GO:0022627">
    <property type="term" value="C:cytosolic small ribosomal subunit"/>
    <property type="evidence" value="ECO:0007669"/>
    <property type="project" value="TreeGrafter"/>
</dbReference>
<keyword evidence="8" id="KW-0687">Ribonucleoprotein</keyword>
<dbReference type="InterPro" id="IPR018271">
    <property type="entry name" value="Ribosomal_uS14_CS"/>
</dbReference>
<comment type="subunit">
    <text evidence="5">Component of the 40S small ribosomal subunit.</text>
</comment>
<dbReference type="InterPro" id="IPR043140">
    <property type="entry name" value="Ribosomal_uS14_sf"/>
</dbReference>
<dbReference type="PANTHER" id="PTHR12010:SF2">
    <property type="entry name" value="40S RIBOSOMAL PROTEIN S29"/>
    <property type="match status" value="1"/>
</dbReference>
<evidence type="ECO:0000256" key="1">
    <source>
        <dbReference type="ARBA" id="ARBA00001947"/>
    </source>
</evidence>
<comment type="caution">
    <text evidence="11">The sequence shown here is derived from an EMBL/GenBank/DDBJ whole genome shotgun (WGS) entry which is preliminary data.</text>
</comment>
<evidence type="ECO:0000256" key="2">
    <source>
        <dbReference type="ARBA" id="ARBA00004427"/>
    </source>
</evidence>
<dbReference type="AlphaFoldDB" id="A0AAN5D4R4"/>
<comment type="similarity">
    <text evidence="4">Belongs to the universal ribosomal protein uS14 family.</text>
</comment>
<gene>
    <name evidence="11" type="ORF">PMAYCL1PPCAC_25882</name>
</gene>
<dbReference type="PROSITE" id="PS00527">
    <property type="entry name" value="RIBOSOMAL_S14"/>
    <property type="match status" value="1"/>
</dbReference>
<name>A0AAN5D4R4_9BILA</name>
<dbReference type="EMBL" id="BTRK01000005">
    <property type="protein sequence ID" value="GMR55687.1"/>
    <property type="molecule type" value="Genomic_DNA"/>
</dbReference>
<dbReference type="Pfam" id="PF00253">
    <property type="entry name" value="Ribosomal_S14"/>
    <property type="match status" value="1"/>
</dbReference>
<evidence type="ECO:0000256" key="9">
    <source>
        <dbReference type="ARBA" id="ARBA00035167"/>
    </source>
</evidence>
<evidence type="ECO:0000313" key="12">
    <source>
        <dbReference type="Proteomes" id="UP001328107"/>
    </source>
</evidence>
<evidence type="ECO:0000256" key="4">
    <source>
        <dbReference type="ARBA" id="ARBA00009083"/>
    </source>
</evidence>
<dbReference type="FunFam" id="4.10.830.10:FF:000002">
    <property type="entry name" value="40S ribosomal protein S29"/>
    <property type="match status" value="1"/>
</dbReference>
<dbReference type="NCBIfam" id="NF004424">
    <property type="entry name" value="PRK05766.1"/>
    <property type="match status" value="1"/>
</dbReference>
<keyword evidence="7" id="KW-0689">Ribosomal protein</keyword>